<keyword evidence="2" id="KW-1185">Reference proteome</keyword>
<organism evidence="1 2">
    <name type="scientific">Carnegiea gigantea</name>
    <dbReference type="NCBI Taxonomy" id="171969"/>
    <lineage>
        <taxon>Eukaryota</taxon>
        <taxon>Viridiplantae</taxon>
        <taxon>Streptophyta</taxon>
        <taxon>Embryophyta</taxon>
        <taxon>Tracheophyta</taxon>
        <taxon>Spermatophyta</taxon>
        <taxon>Magnoliopsida</taxon>
        <taxon>eudicotyledons</taxon>
        <taxon>Gunneridae</taxon>
        <taxon>Pentapetalae</taxon>
        <taxon>Caryophyllales</taxon>
        <taxon>Cactineae</taxon>
        <taxon>Cactaceae</taxon>
        <taxon>Cactoideae</taxon>
        <taxon>Echinocereeae</taxon>
        <taxon>Carnegiea</taxon>
    </lineage>
</organism>
<name>A0A9Q1K107_9CARY</name>
<protein>
    <submittedName>
        <fullName evidence="1">Uncharacterized protein</fullName>
    </submittedName>
</protein>
<comment type="caution">
    <text evidence="1">The sequence shown here is derived from an EMBL/GenBank/DDBJ whole genome shotgun (WGS) entry which is preliminary data.</text>
</comment>
<gene>
    <name evidence="1" type="ORF">Cgig2_033531</name>
</gene>
<evidence type="ECO:0000313" key="2">
    <source>
        <dbReference type="Proteomes" id="UP001153076"/>
    </source>
</evidence>
<reference evidence="1" key="1">
    <citation type="submission" date="2022-04" db="EMBL/GenBank/DDBJ databases">
        <title>Carnegiea gigantea Genome sequencing and assembly v2.</title>
        <authorList>
            <person name="Copetti D."/>
            <person name="Sanderson M.J."/>
            <person name="Burquez A."/>
            <person name="Wojciechowski M.F."/>
        </authorList>
    </citation>
    <scope>NUCLEOTIDE SEQUENCE</scope>
    <source>
        <strain evidence="1">SGP5-SGP5p</strain>
        <tissue evidence="1">Aerial part</tissue>
    </source>
</reference>
<dbReference type="Proteomes" id="UP001153076">
    <property type="component" value="Unassembled WGS sequence"/>
</dbReference>
<sequence length="250" mass="28731">MGMQMVDVICEFYFDSVSYAGFQEKLTRRIGDFQLTLSFCLTILKFRTDNLSTLLKDMMTPCIRHLMLLNTPRITVAGFIKATRNWRRLKEIHLGSMDRCKCTYFLLLLGTNCQQLEFVHSRQRGMMSHLQTLIVENLPTVKKVEFALCWIFSCALKGVFLCGMNVKELYFTKCGLASYANGDWDYSLNQFYGLACLVENFALSWIECSGGYPSWHPMFISSDDASANRVKAWLHHRVRCPPHQAVVIAS</sequence>
<accession>A0A9Q1K107</accession>
<dbReference type="EMBL" id="JAKOGI010000449">
    <property type="protein sequence ID" value="KAJ8434809.1"/>
    <property type="molecule type" value="Genomic_DNA"/>
</dbReference>
<dbReference type="AlphaFoldDB" id="A0A9Q1K107"/>
<proteinExistence type="predicted"/>
<evidence type="ECO:0000313" key="1">
    <source>
        <dbReference type="EMBL" id="KAJ8434809.1"/>
    </source>
</evidence>